<sequence length="205" mass="22536">FSVSFATSSDVHDIIDFMLSDFLFSRSMNAAIGMTRDDVVDRYPVITKASVSSGTSVVVRNNGGEVIAVRLSGFQDRDQVAAPVDLSQLSPRVVKIRAILSKINEEKWDLIPSDIDRLFEVKLLSVAEKWRGRGIGQILLTFGLNEARERGAKGAFAEAIATASQTIFARSGYSIIREIFYENWLGDDGKPVFVCPDGTQSVQLV</sequence>
<evidence type="ECO:0000256" key="7">
    <source>
        <dbReference type="ARBA" id="ARBA00051284"/>
    </source>
</evidence>
<dbReference type="Gene3D" id="3.40.630.30">
    <property type="match status" value="1"/>
</dbReference>
<evidence type="ECO:0000256" key="6">
    <source>
        <dbReference type="ARBA" id="ARBA00050849"/>
    </source>
</evidence>
<evidence type="ECO:0000256" key="11">
    <source>
        <dbReference type="ARBA" id="ARBA00052335"/>
    </source>
</evidence>
<evidence type="ECO:0000256" key="9">
    <source>
        <dbReference type="ARBA" id="ARBA00051823"/>
    </source>
</evidence>
<comment type="catalytic activity">
    <reaction evidence="5">
        <text>dopamine + (9Z)-octadecenoyl-CoA = N-(9Z-octadecanoyl)-dopamine + CoA + H(+)</text>
        <dbReference type="Rhea" id="RHEA:51380"/>
        <dbReference type="ChEBI" id="CHEBI:15378"/>
        <dbReference type="ChEBI" id="CHEBI:31883"/>
        <dbReference type="ChEBI" id="CHEBI:57287"/>
        <dbReference type="ChEBI" id="CHEBI:57387"/>
        <dbReference type="ChEBI" id="CHEBI:59905"/>
    </reaction>
    <physiologicalReaction direction="left-to-right" evidence="5">
        <dbReference type="Rhea" id="RHEA:51381"/>
    </physiologicalReaction>
</comment>
<dbReference type="FunFam" id="3.40.630.30:FF:000046">
    <property type="entry name" value="Dopamine N-acetyltransferase"/>
    <property type="match status" value="1"/>
</dbReference>
<comment type="pathway">
    <text evidence="2">Aromatic compound metabolism; melatonin biosynthesis; melatonin from serotonin: step 1/2.</text>
</comment>
<comment type="catalytic activity">
    <reaction evidence="10">
        <text>serotonin + hexadecanoyl-CoA = N-hexadecanoyl-serotonin + CoA + H(+)</text>
        <dbReference type="Rhea" id="RHEA:51384"/>
        <dbReference type="ChEBI" id="CHEBI:15378"/>
        <dbReference type="ChEBI" id="CHEBI:57287"/>
        <dbReference type="ChEBI" id="CHEBI:57379"/>
        <dbReference type="ChEBI" id="CHEBI:134059"/>
        <dbReference type="ChEBI" id="CHEBI:350546"/>
    </reaction>
    <physiologicalReaction direction="left-to-right" evidence="10">
        <dbReference type="Rhea" id="RHEA:51385"/>
    </physiologicalReaction>
</comment>
<comment type="catalytic activity">
    <reaction evidence="6">
        <text>serotonin + octadecanoyl-CoA = N-octadecanoyl-serotonin + CoA + H(+)</text>
        <dbReference type="Rhea" id="RHEA:51400"/>
        <dbReference type="ChEBI" id="CHEBI:15378"/>
        <dbReference type="ChEBI" id="CHEBI:57287"/>
        <dbReference type="ChEBI" id="CHEBI:57394"/>
        <dbReference type="ChEBI" id="CHEBI:134065"/>
        <dbReference type="ChEBI" id="CHEBI:350546"/>
    </reaction>
    <physiologicalReaction direction="left-to-right" evidence="6">
        <dbReference type="Rhea" id="RHEA:51401"/>
    </physiologicalReaction>
</comment>
<evidence type="ECO:0000313" key="14">
    <source>
        <dbReference type="EMBL" id="GMT32235.1"/>
    </source>
</evidence>
<evidence type="ECO:0000256" key="3">
    <source>
        <dbReference type="ARBA" id="ARBA00038182"/>
    </source>
</evidence>
<dbReference type="PANTHER" id="PTHR20905">
    <property type="entry name" value="N-ACETYLTRANSFERASE-RELATED"/>
    <property type="match status" value="1"/>
</dbReference>
<feature type="non-terminal residue" evidence="14">
    <location>
        <position position="1"/>
    </location>
</feature>
<evidence type="ECO:0000256" key="1">
    <source>
        <dbReference type="ARBA" id="ARBA00022679"/>
    </source>
</evidence>
<comment type="catalytic activity">
    <reaction evidence="9">
        <text>serotonin + (9Z)-octadecenoyl-CoA = N-(9Z-octadecenoyl)-serotonin + CoA + H(+)</text>
        <dbReference type="Rhea" id="RHEA:51392"/>
        <dbReference type="ChEBI" id="CHEBI:15378"/>
        <dbReference type="ChEBI" id="CHEBI:57287"/>
        <dbReference type="ChEBI" id="CHEBI:57387"/>
        <dbReference type="ChEBI" id="CHEBI:134064"/>
        <dbReference type="ChEBI" id="CHEBI:350546"/>
    </reaction>
    <physiologicalReaction direction="left-to-right" evidence="9">
        <dbReference type="Rhea" id="RHEA:51393"/>
    </physiologicalReaction>
</comment>
<dbReference type="AlphaFoldDB" id="A0AAV5WNX3"/>
<dbReference type="EMBL" id="BTSY01000006">
    <property type="protein sequence ID" value="GMT32235.1"/>
    <property type="molecule type" value="Genomic_DNA"/>
</dbReference>
<keyword evidence="15" id="KW-1185">Reference proteome</keyword>
<dbReference type="InterPro" id="IPR000182">
    <property type="entry name" value="GNAT_dom"/>
</dbReference>
<comment type="catalytic activity">
    <reaction evidence="12">
        <text>serotonin + acetyl-CoA = N-acetylserotonin + CoA + H(+)</text>
        <dbReference type="Rhea" id="RHEA:25217"/>
        <dbReference type="ChEBI" id="CHEBI:15378"/>
        <dbReference type="ChEBI" id="CHEBI:17697"/>
        <dbReference type="ChEBI" id="CHEBI:57287"/>
        <dbReference type="ChEBI" id="CHEBI:57288"/>
        <dbReference type="ChEBI" id="CHEBI:350546"/>
        <dbReference type="EC" id="2.3.1.87"/>
    </reaction>
    <physiologicalReaction direction="left-to-right" evidence="12">
        <dbReference type="Rhea" id="RHEA:25218"/>
    </physiologicalReaction>
</comment>
<dbReference type="Proteomes" id="UP001432322">
    <property type="component" value="Unassembled WGS sequence"/>
</dbReference>
<comment type="catalytic activity">
    <reaction evidence="11">
        <text>dopamine + hexadecanoyl-CoA = N-hexadecanoyl-dopamine + CoA + H(+)</text>
        <dbReference type="Rhea" id="RHEA:51376"/>
        <dbReference type="ChEBI" id="CHEBI:15378"/>
        <dbReference type="ChEBI" id="CHEBI:57287"/>
        <dbReference type="ChEBI" id="CHEBI:57379"/>
        <dbReference type="ChEBI" id="CHEBI:59905"/>
        <dbReference type="ChEBI" id="CHEBI:134058"/>
    </reaction>
    <physiologicalReaction direction="left-to-right" evidence="11">
        <dbReference type="Rhea" id="RHEA:51377"/>
    </physiologicalReaction>
</comment>
<comment type="similarity">
    <text evidence="3">Belongs to the acetyltransferase family. AANAT subfamily.</text>
</comment>
<evidence type="ECO:0000313" key="15">
    <source>
        <dbReference type="Proteomes" id="UP001432322"/>
    </source>
</evidence>
<dbReference type="CDD" id="cd04301">
    <property type="entry name" value="NAT_SF"/>
    <property type="match status" value="1"/>
</dbReference>
<evidence type="ECO:0000256" key="5">
    <source>
        <dbReference type="ARBA" id="ARBA00050189"/>
    </source>
</evidence>
<feature type="domain" description="N-acetyltransferase" evidence="13">
    <location>
        <begin position="121"/>
        <end position="158"/>
    </location>
</feature>
<dbReference type="PANTHER" id="PTHR20905:SF30">
    <property type="entry name" value="N-ACETYLTRANSFERASE DOMAIN-CONTAINING PROTEIN"/>
    <property type="match status" value="1"/>
</dbReference>
<protein>
    <recommendedName>
        <fullName evidence="4">aralkylamine N-acetyltransferase</fullName>
        <ecNumber evidence="4">2.3.1.87</ecNumber>
    </recommendedName>
</protein>
<proteinExistence type="inferred from homology"/>
<gene>
    <name evidence="14" type="ORF">PFISCL1PPCAC_23532</name>
</gene>
<evidence type="ECO:0000256" key="10">
    <source>
        <dbReference type="ARBA" id="ARBA00052178"/>
    </source>
</evidence>
<reference evidence="14" key="1">
    <citation type="submission" date="2023-10" db="EMBL/GenBank/DDBJ databases">
        <title>Genome assembly of Pristionchus species.</title>
        <authorList>
            <person name="Yoshida K."/>
            <person name="Sommer R.J."/>
        </authorList>
    </citation>
    <scope>NUCLEOTIDE SEQUENCE</scope>
    <source>
        <strain evidence="14">RS5133</strain>
    </source>
</reference>
<evidence type="ECO:0000256" key="12">
    <source>
        <dbReference type="ARBA" id="ARBA00052491"/>
    </source>
</evidence>
<organism evidence="14 15">
    <name type="scientific">Pristionchus fissidentatus</name>
    <dbReference type="NCBI Taxonomy" id="1538716"/>
    <lineage>
        <taxon>Eukaryota</taxon>
        <taxon>Metazoa</taxon>
        <taxon>Ecdysozoa</taxon>
        <taxon>Nematoda</taxon>
        <taxon>Chromadorea</taxon>
        <taxon>Rhabditida</taxon>
        <taxon>Rhabditina</taxon>
        <taxon>Diplogasteromorpha</taxon>
        <taxon>Diplogasteroidea</taxon>
        <taxon>Neodiplogasteridae</taxon>
        <taxon>Pristionchus</taxon>
    </lineage>
</organism>
<comment type="catalytic activity">
    <reaction evidence="7">
        <text>serotonin + (5Z,8Z,11Z,14Z)-eicosatetraenoyl-CoA = N-[(5Z,8Z,11Z,14Z)-eicosatetraenoyl]-serotonin + CoA + H(+)</text>
        <dbReference type="Rhea" id="RHEA:51396"/>
        <dbReference type="ChEBI" id="CHEBI:15378"/>
        <dbReference type="ChEBI" id="CHEBI:57287"/>
        <dbReference type="ChEBI" id="CHEBI:57368"/>
        <dbReference type="ChEBI" id="CHEBI:132255"/>
        <dbReference type="ChEBI" id="CHEBI:350546"/>
    </reaction>
    <physiologicalReaction direction="left-to-right" evidence="7">
        <dbReference type="Rhea" id="RHEA:51397"/>
    </physiologicalReaction>
</comment>
<dbReference type="Pfam" id="PF00583">
    <property type="entry name" value="Acetyltransf_1"/>
    <property type="match status" value="1"/>
</dbReference>
<dbReference type="GO" id="GO:0004059">
    <property type="term" value="F:aralkylamine N-acetyltransferase activity"/>
    <property type="evidence" value="ECO:0007669"/>
    <property type="project" value="UniProtKB-EC"/>
</dbReference>
<name>A0AAV5WNX3_9BILA</name>
<evidence type="ECO:0000256" key="8">
    <source>
        <dbReference type="ARBA" id="ARBA00051711"/>
    </source>
</evidence>
<keyword evidence="1" id="KW-0808">Transferase</keyword>
<dbReference type="SUPFAM" id="SSF55729">
    <property type="entry name" value="Acyl-CoA N-acyltransferases (Nat)"/>
    <property type="match status" value="1"/>
</dbReference>
<evidence type="ECO:0000259" key="13">
    <source>
        <dbReference type="Pfam" id="PF00583"/>
    </source>
</evidence>
<dbReference type="InterPro" id="IPR016181">
    <property type="entry name" value="Acyl_CoA_acyltransferase"/>
</dbReference>
<comment type="catalytic activity">
    <reaction evidence="8">
        <text>dopamine + acetyl-CoA = N-acetyldopamine + CoA + H(+)</text>
        <dbReference type="Rhea" id="RHEA:51388"/>
        <dbReference type="ChEBI" id="CHEBI:15378"/>
        <dbReference type="ChEBI" id="CHEBI:57287"/>
        <dbReference type="ChEBI" id="CHEBI:57288"/>
        <dbReference type="ChEBI" id="CHEBI:59905"/>
        <dbReference type="ChEBI" id="CHEBI:125678"/>
    </reaction>
    <physiologicalReaction direction="left-to-right" evidence="8">
        <dbReference type="Rhea" id="RHEA:51389"/>
    </physiologicalReaction>
</comment>
<feature type="non-terminal residue" evidence="14">
    <location>
        <position position="205"/>
    </location>
</feature>
<comment type="caution">
    <text evidence="14">The sequence shown here is derived from an EMBL/GenBank/DDBJ whole genome shotgun (WGS) entry which is preliminary data.</text>
</comment>
<evidence type="ECO:0000256" key="2">
    <source>
        <dbReference type="ARBA" id="ARBA00037926"/>
    </source>
</evidence>
<dbReference type="EC" id="2.3.1.87" evidence="4"/>
<accession>A0AAV5WNX3</accession>
<evidence type="ECO:0000256" key="4">
    <source>
        <dbReference type="ARBA" id="ARBA00039114"/>
    </source>
</evidence>